<evidence type="ECO:0000256" key="1">
    <source>
        <dbReference type="ARBA" id="ARBA00022676"/>
    </source>
</evidence>
<reference evidence="3 4" key="1">
    <citation type="submission" date="2017-02" db="EMBL/GenBank/DDBJ databases">
        <title>Whole genome sequencing of Metallibacterium scheffleri DSM 24874 (T).</title>
        <authorList>
            <person name="Kumar S."/>
            <person name="Patil P."/>
            <person name="Patil P.B."/>
        </authorList>
    </citation>
    <scope>NUCLEOTIDE SEQUENCE [LARGE SCALE GENOMIC DNA]</scope>
    <source>
        <strain evidence="3 4">DSM 24874</strain>
    </source>
</reference>
<dbReference type="PANTHER" id="PTHR30160">
    <property type="entry name" value="TETRAACYLDISACCHARIDE 4'-KINASE-RELATED"/>
    <property type="match status" value="1"/>
</dbReference>
<keyword evidence="2" id="KW-0808">Transferase</keyword>
<dbReference type="AlphaFoldDB" id="A0A4V3UTI4"/>
<organism evidence="3 4">
    <name type="scientific">Metallibacterium scheffleri</name>
    <dbReference type="NCBI Taxonomy" id="993689"/>
    <lineage>
        <taxon>Bacteria</taxon>
        <taxon>Pseudomonadati</taxon>
        <taxon>Pseudomonadota</taxon>
        <taxon>Gammaproteobacteria</taxon>
        <taxon>Lysobacterales</taxon>
        <taxon>Rhodanobacteraceae</taxon>
        <taxon>Metallibacterium</taxon>
    </lineage>
</organism>
<comment type="caution">
    <text evidence="3">The sequence shown here is derived from an EMBL/GenBank/DDBJ whole genome shotgun (WGS) entry which is preliminary data.</text>
</comment>
<gene>
    <name evidence="3" type="ORF">B1806_07010</name>
</gene>
<protein>
    <recommendedName>
        <fullName evidence="5">Heptosyltransferase</fullName>
    </recommendedName>
</protein>
<dbReference type="GO" id="GO:0005829">
    <property type="term" value="C:cytosol"/>
    <property type="evidence" value="ECO:0007669"/>
    <property type="project" value="TreeGrafter"/>
</dbReference>
<keyword evidence="4" id="KW-1185">Reference proteome</keyword>
<dbReference type="Proteomes" id="UP000307749">
    <property type="component" value="Unassembled WGS sequence"/>
</dbReference>
<dbReference type="GO" id="GO:0008713">
    <property type="term" value="F:ADP-heptose-lipopolysaccharide heptosyltransferase activity"/>
    <property type="evidence" value="ECO:0007669"/>
    <property type="project" value="TreeGrafter"/>
</dbReference>
<accession>A0A4V3UTI4</accession>
<dbReference type="RefSeq" id="WP_168708893.1">
    <property type="nucleotide sequence ID" value="NZ_LDOS01000002.1"/>
</dbReference>
<evidence type="ECO:0000313" key="3">
    <source>
        <dbReference type="EMBL" id="THD10761.1"/>
    </source>
</evidence>
<dbReference type="PANTHER" id="PTHR30160:SF1">
    <property type="entry name" value="LIPOPOLYSACCHARIDE 1,2-N-ACETYLGLUCOSAMINETRANSFERASE-RELATED"/>
    <property type="match status" value="1"/>
</dbReference>
<evidence type="ECO:0000313" key="4">
    <source>
        <dbReference type="Proteomes" id="UP000307749"/>
    </source>
</evidence>
<keyword evidence="1" id="KW-0328">Glycosyltransferase</keyword>
<dbReference type="Pfam" id="PF01075">
    <property type="entry name" value="Glyco_transf_9"/>
    <property type="match status" value="1"/>
</dbReference>
<dbReference type="GO" id="GO:0009244">
    <property type="term" value="P:lipopolysaccharide core region biosynthetic process"/>
    <property type="evidence" value="ECO:0007669"/>
    <property type="project" value="TreeGrafter"/>
</dbReference>
<name>A0A4V3UTI4_9GAMM</name>
<dbReference type="InterPro" id="IPR002201">
    <property type="entry name" value="Glyco_trans_9"/>
</dbReference>
<dbReference type="EMBL" id="MWQO01000022">
    <property type="protein sequence ID" value="THD10761.1"/>
    <property type="molecule type" value="Genomic_DNA"/>
</dbReference>
<dbReference type="SUPFAM" id="SSF53756">
    <property type="entry name" value="UDP-Glycosyltransferase/glycogen phosphorylase"/>
    <property type="match status" value="1"/>
</dbReference>
<dbReference type="STRING" id="993689.GCA_002077135_01596"/>
<proteinExistence type="predicted"/>
<dbReference type="InterPro" id="IPR051199">
    <property type="entry name" value="LPS_LOS_Heptosyltrfase"/>
</dbReference>
<evidence type="ECO:0000256" key="2">
    <source>
        <dbReference type="ARBA" id="ARBA00022679"/>
    </source>
</evidence>
<dbReference type="Gene3D" id="3.40.50.2000">
    <property type="entry name" value="Glycogen Phosphorylase B"/>
    <property type="match status" value="2"/>
</dbReference>
<evidence type="ECO:0008006" key="5">
    <source>
        <dbReference type="Google" id="ProtNLM"/>
    </source>
</evidence>
<sequence>MSPDWQAARRAVARRLLRRSAQAGGATPIDAASITRVLVARPNHRLGNVLLLTPLLQELERVLPQARVDVLAGPPFAACLLQGYAAVDRVDTLGARPLHEPRVLWSLWRALPGRGYTLALDAAERSQSARWAVTRSAARWRVGMVDGDAAGLTQAVPHADCGVHQAQMPVRMLRVALGLDPDAPLPPLALRLRADESTAAEARLRALLGAADVAAPRVGVFAEATGAKRYDDGYWQALVAALRARMPRMRLAEIVPAHGRPMLPQLPGLHTAPLRAAAALCASFDLVIAADSGLMHLAAASGVPLLGLFKATDPARYGPYGARQRALVTPHLGAADIARAASDLLPRA</sequence>